<reference evidence="2" key="1">
    <citation type="submission" date="2022-11" db="UniProtKB">
        <authorList>
            <consortium name="WormBaseParasite"/>
        </authorList>
    </citation>
    <scope>IDENTIFICATION</scope>
</reference>
<evidence type="ECO:0000313" key="2">
    <source>
        <dbReference type="WBParaSite" id="PS1159_v2.g13146.t1"/>
    </source>
</evidence>
<protein>
    <submittedName>
        <fullName evidence="2">Uncharacterized protein</fullName>
    </submittedName>
</protein>
<dbReference type="WBParaSite" id="PS1159_v2.g13146.t1">
    <property type="protein sequence ID" value="PS1159_v2.g13146.t1"/>
    <property type="gene ID" value="PS1159_v2.g13146"/>
</dbReference>
<proteinExistence type="predicted"/>
<evidence type="ECO:0000313" key="1">
    <source>
        <dbReference type="Proteomes" id="UP000887580"/>
    </source>
</evidence>
<accession>A0AC35F2E7</accession>
<organism evidence="1 2">
    <name type="scientific">Panagrolaimus sp. PS1159</name>
    <dbReference type="NCBI Taxonomy" id="55785"/>
    <lineage>
        <taxon>Eukaryota</taxon>
        <taxon>Metazoa</taxon>
        <taxon>Ecdysozoa</taxon>
        <taxon>Nematoda</taxon>
        <taxon>Chromadorea</taxon>
        <taxon>Rhabditida</taxon>
        <taxon>Tylenchina</taxon>
        <taxon>Panagrolaimomorpha</taxon>
        <taxon>Panagrolaimoidea</taxon>
        <taxon>Panagrolaimidae</taxon>
        <taxon>Panagrolaimus</taxon>
    </lineage>
</organism>
<sequence>MATKDFEEKSGFVNSNEDYGFQKNLIQAYKCSLIDSIQIERKNTDDSDPYETKRNKNDLWKNELKPYLTQFASEEKSQKGWKNENVTSANANSALSLHITAYENFIEASNSDNFETKKNKSRKENKNEKTWKNVKQIFARTFASSFEIPRQKEDQIMSEPEIMQFKATQKLLDPNQLNFVENSSGFDKSKDSNLKSKWNSSNASKTSIQSVSFTL</sequence>
<dbReference type="Proteomes" id="UP000887580">
    <property type="component" value="Unplaced"/>
</dbReference>
<name>A0AC35F2E7_9BILA</name>